<feature type="signal peptide" evidence="7">
    <location>
        <begin position="1"/>
        <end position="25"/>
    </location>
</feature>
<evidence type="ECO:0000256" key="1">
    <source>
        <dbReference type="ARBA" id="ARBA00022669"/>
    </source>
</evidence>
<dbReference type="InterPro" id="IPR036508">
    <property type="entry name" value="Chitin-bd_dom_sf"/>
</dbReference>
<keyword evidence="4" id="KW-1015">Disulfide bond</keyword>
<keyword evidence="3" id="KW-0677">Repeat</keyword>
<dbReference type="SMART" id="SM00494">
    <property type="entry name" value="ChtBD2"/>
    <property type="match status" value="1"/>
</dbReference>
<dbReference type="InterPro" id="IPR051940">
    <property type="entry name" value="Chitin_bind-dev_reg"/>
</dbReference>
<gene>
    <name evidence="9" type="ORF">Vretimale_2743</name>
</gene>
<dbReference type="InterPro" id="IPR002557">
    <property type="entry name" value="Chitin-bd_dom"/>
</dbReference>
<dbReference type="Proteomes" id="UP000722791">
    <property type="component" value="Unassembled WGS sequence"/>
</dbReference>
<accession>A0A8J4D862</accession>
<evidence type="ECO:0000256" key="3">
    <source>
        <dbReference type="ARBA" id="ARBA00022737"/>
    </source>
</evidence>
<organism evidence="9 10">
    <name type="scientific">Volvox reticuliferus</name>
    <dbReference type="NCBI Taxonomy" id="1737510"/>
    <lineage>
        <taxon>Eukaryota</taxon>
        <taxon>Viridiplantae</taxon>
        <taxon>Chlorophyta</taxon>
        <taxon>core chlorophytes</taxon>
        <taxon>Chlorophyceae</taxon>
        <taxon>CS clade</taxon>
        <taxon>Chlamydomonadales</taxon>
        <taxon>Volvocaceae</taxon>
        <taxon>Volvox</taxon>
    </lineage>
</organism>
<proteinExistence type="predicted"/>
<dbReference type="FunFam" id="2.170.140.10:FF:000001">
    <property type="entry name" value="Acidic mammalian chitinase"/>
    <property type="match status" value="1"/>
</dbReference>
<evidence type="ECO:0000256" key="7">
    <source>
        <dbReference type="SAM" id="SignalP"/>
    </source>
</evidence>
<feature type="compositionally biased region" description="Pro residues" evidence="6">
    <location>
        <begin position="109"/>
        <end position="138"/>
    </location>
</feature>
<keyword evidence="2 7" id="KW-0732">Signal</keyword>
<dbReference type="EMBL" id="BNCQ01000004">
    <property type="protein sequence ID" value="GIL97035.1"/>
    <property type="molecule type" value="Genomic_DNA"/>
</dbReference>
<sequence length="158" mass="16592">MIVTMSSATSAGVLLLLGLVVVATASPIVGSAKNNDASRRFLADACDNFCASKPGGLYVNPCDPTCTTFISCANGITYKMNCGRGTMFNPTFLVCDWPASVVCSASSSPKPPLPPSPKPPPSSPKPPLPPSPKPPHPLLSPHRHPLLSPHRHPLLRPH</sequence>
<evidence type="ECO:0000259" key="8">
    <source>
        <dbReference type="PROSITE" id="PS50940"/>
    </source>
</evidence>
<dbReference type="Pfam" id="PF01607">
    <property type="entry name" value="CBM_14"/>
    <property type="match status" value="1"/>
</dbReference>
<evidence type="ECO:0000313" key="9">
    <source>
        <dbReference type="EMBL" id="GIL97035.1"/>
    </source>
</evidence>
<dbReference type="SUPFAM" id="SSF57625">
    <property type="entry name" value="Invertebrate chitin-binding proteins"/>
    <property type="match status" value="1"/>
</dbReference>
<reference evidence="9" key="1">
    <citation type="journal article" date="2021" name="Proc. Natl. Acad. Sci. U.S.A.">
        <title>Three genomes in the algal genus Volvox reveal the fate of a haploid sex-determining region after a transition to homothallism.</title>
        <authorList>
            <person name="Yamamoto K."/>
            <person name="Hamaji T."/>
            <person name="Kawai-Toyooka H."/>
            <person name="Matsuzaki R."/>
            <person name="Takahashi F."/>
            <person name="Nishimura Y."/>
            <person name="Kawachi M."/>
            <person name="Noguchi H."/>
            <person name="Minakuchi Y."/>
            <person name="Umen J.G."/>
            <person name="Toyoda A."/>
            <person name="Nozaki H."/>
        </authorList>
    </citation>
    <scope>NUCLEOTIDE SEQUENCE</scope>
    <source>
        <strain evidence="9">NIES-3785</strain>
    </source>
</reference>
<feature type="chain" id="PRO_5035153608" description="Chitin-binding type-2 domain-containing protein" evidence="7">
    <location>
        <begin position="26"/>
        <end position="158"/>
    </location>
</feature>
<keyword evidence="1" id="KW-0147">Chitin-binding</keyword>
<dbReference type="GO" id="GO:0005576">
    <property type="term" value="C:extracellular region"/>
    <property type="evidence" value="ECO:0007669"/>
    <property type="project" value="InterPro"/>
</dbReference>
<evidence type="ECO:0000256" key="2">
    <source>
        <dbReference type="ARBA" id="ARBA00022729"/>
    </source>
</evidence>
<protein>
    <recommendedName>
        <fullName evidence="8">Chitin-binding type-2 domain-containing protein</fullName>
    </recommendedName>
</protein>
<evidence type="ECO:0000256" key="6">
    <source>
        <dbReference type="SAM" id="MobiDB-lite"/>
    </source>
</evidence>
<keyword evidence="5" id="KW-0325">Glycoprotein</keyword>
<evidence type="ECO:0000313" key="10">
    <source>
        <dbReference type="Proteomes" id="UP000722791"/>
    </source>
</evidence>
<feature type="non-terminal residue" evidence="9">
    <location>
        <position position="1"/>
    </location>
</feature>
<name>A0A8J4D862_9CHLO</name>
<feature type="domain" description="Chitin-binding type-2" evidence="8">
    <location>
        <begin position="47"/>
        <end position="105"/>
    </location>
</feature>
<dbReference type="Gene3D" id="2.170.140.10">
    <property type="entry name" value="Chitin binding domain"/>
    <property type="match status" value="1"/>
</dbReference>
<dbReference type="PANTHER" id="PTHR23301">
    <property type="entry name" value="CHITIN BINDING PERITROPHIN-A"/>
    <property type="match status" value="1"/>
</dbReference>
<dbReference type="PANTHER" id="PTHR23301:SF0">
    <property type="entry name" value="CHITIN-BINDING TYPE-2 DOMAIN-CONTAINING PROTEIN-RELATED"/>
    <property type="match status" value="1"/>
</dbReference>
<dbReference type="PROSITE" id="PS50940">
    <property type="entry name" value="CHIT_BIND_II"/>
    <property type="match status" value="1"/>
</dbReference>
<dbReference type="AlphaFoldDB" id="A0A8J4D862"/>
<evidence type="ECO:0000256" key="5">
    <source>
        <dbReference type="ARBA" id="ARBA00023180"/>
    </source>
</evidence>
<feature type="region of interest" description="Disordered" evidence="6">
    <location>
        <begin position="102"/>
        <end position="158"/>
    </location>
</feature>
<evidence type="ECO:0000256" key="4">
    <source>
        <dbReference type="ARBA" id="ARBA00023157"/>
    </source>
</evidence>
<dbReference type="GO" id="GO:0008061">
    <property type="term" value="F:chitin binding"/>
    <property type="evidence" value="ECO:0007669"/>
    <property type="project" value="UniProtKB-KW"/>
</dbReference>
<comment type="caution">
    <text evidence="9">The sequence shown here is derived from an EMBL/GenBank/DDBJ whole genome shotgun (WGS) entry which is preliminary data.</text>
</comment>
<feature type="compositionally biased region" description="Basic residues" evidence="6">
    <location>
        <begin position="141"/>
        <end position="158"/>
    </location>
</feature>